<dbReference type="KEGG" id="nko:Niako_3331"/>
<dbReference type="EMBL" id="CP003178">
    <property type="protein sequence ID" value="AEV99646.1"/>
    <property type="molecule type" value="Genomic_DNA"/>
</dbReference>
<accession>G8TI43</accession>
<dbReference type="Proteomes" id="UP000005438">
    <property type="component" value="Chromosome"/>
</dbReference>
<organism evidence="1 2">
    <name type="scientific">Niastella koreensis (strain DSM 17620 / KACC 11465 / NBRC 106392 / GR20-10)</name>
    <dbReference type="NCBI Taxonomy" id="700598"/>
    <lineage>
        <taxon>Bacteria</taxon>
        <taxon>Pseudomonadati</taxon>
        <taxon>Bacteroidota</taxon>
        <taxon>Chitinophagia</taxon>
        <taxon>Chitinophagales</taxon>
        <taxon>Chitinophagaceae</taxon>
        <taxon>Niastella</taxon>
    </lineage>
</organism>
<sequence>MKILTVVHMLIVTTPLFISVPGKTLSHHPNNGEIYRSLRIRLNHSHTKLIRLPAKLTGWQKKLQGRIMGT</sequence>
<gene>
    <name evidence="1" type="ordered locus">Niako_3331</name>
</gene>
<proteinExistence type="predicted"/>
<evidence type="ECO:0000313" key="2">
    <source>
        <dbReference type="Proteomes" id="UP000005438"/>
    </source>
</evidence>
<protein>
    <submittedName>
        <fullName evidence="1">Uncharacterized protein</fullName>
    </submittedName>
</protein>
<dbReference type="HOGENOM" id="CLU_2753751_0_0_10"/>
<reference evidence="1 2" key="1">
    <citation type="submission" date="2011-12" db="EMBL/GenBank/DDBJ databases">
        <title>The complete genome of Niastella koreensis GR20-10.</title>
        <authorList>
            <consortium name="US DOE Joint Genome Institute (JGI-PGF)"/>
            <person name="Lucas S."/>
            <person name="Han J."/>
            <person name="Lapidus A."/>
            <person name="Bruce D."/>
            <person name="Goodwin L."/>
            <person name="Pitluck S."/>
            <person name="Peters L."/>
            <person name="Kyrpides N."/>
            <person name="Mavromatis K."/>
            <person name="Ivanova N."/>
            <person name="Mikhailova N."/>
            <person name="Davenport K."/>
            <person name="Saunders E."/>
            <person name="Detter J.C."/>
            <person name="Tapia R."/>
            <person name="Han C."/>
            <person name="Land M."/>
            <person name="Hauser L."/>
            <person name="Markowitz V."/>
            <person name="Cheng J.-F."/>
            <person name="Hugenholtz P."/>
            <person name="Woyke T."/>
            <person name="Wu D."/>
            <person name="Tindall B."/>
            <person name="Pomrenke H."/>
            <person name="Brambilla E."/>
            <person name="Klenk H.-P."/>
            <person name="Eisen J.A."/>
        </authorList>
    </citation>
    <scope>NUCLEOTIDE SEQUENCE [LARGE SCALE GENOMIC DNA]</scope>
    <source>
        <strain evidence="2">DSM 17620 / KACC 11465 / NBRC 106392 / GR20-10</strain>
    </source>
</reference>
<dbReference type="AlphaFoldDB" id="G8TI43"/>
<name>G8TI43_NIAKG</name>
<evidence type="ECO:0000313" key="1">
    <source>
        <dbReference type="EMBL" id="AEV99646.1"/>
    </source>
</evidence>